<dbReference type="PROSITE" id="PS51257">
    <property type="entry name" value="PROKAR_LIPOPROTEIN"/>
    <property type="match status" value="1"/>
</dbReference>
<evidence type="ECO:0008006" key="4">
    <source>
        <dbReference type="Google" id="ProtNLM"/>
    </source>
</evidence>
<organism evidence="2 3">
    <name type="scientific">Bifidobacterium platyrrhinorum</name>
    <dbReference type="NCBI Taxonomy" id="2661628"/>
    <lineage>
        <taxon>Bacteria</taxon>
        <taxon>Bacillati</taxon>
        <taxon>Actinomycetota</taxon>
        <taxon>Actinomycetes</taxon>
        <taxon>Bifidobacteriales</taxon>
        <taxon>Bifidobacteriaceae</taxon>
        <taxon>Bifidobacterium</taxon>
    </lineage>
</organism>
<evidence type="ECO:0000313" key="3">
    <source>
        <dbReference type="Proteomes" id="UP000483293"/>
    </source>
</evidence>
<name>A0A6L9SUE9_9BIFI</name>
<gene>
    <name evidence="2" type="ORF">GFD21_03060</name>
</gene>
<dbReference type="AlphaFoldDB" id="A0A6L9SUE9"/>
<dbReference type="Proteomes" id="UP000483293">
    <property type="component" value="Unassembled WGS sequence"/>
</dbReference>
<protein>
    <recommendedName>
        <fullName evidence="4">DUF5105 domain-containing protein</fullName>
    </recommendedName>
</protein>
<sequence>MPKRLISLLLCAVMSVALAGCSQNKEADGPDYADDEAMSIIADGLQKRSDVIDKQNAKQGSEDVDNATYAANLKEAVQTEIDAEKSLKTRQFKDSKMQEAVISYLNLLDDSMDVLKNYSPSSTDFYTEWQKVYDKRTSMLKTFVDDYGLTVDEKYKDTLSDLTANGAAATKKSQTDETIKNLIESATFEKQDQGYGSYTYSAVIENTSKLSFKNVSIVLSLYDADGVKQEAYANANTWAAGEKVKFEAYSDVNANEVKASVQYYDVED</sequence>
<comment type="caution">
    <text evidence="2">The sequence shown here is derived from an EMBL/GenBank/DDBJ whole genome shotgun (WGS) entry which is preliminary data.</text>
</comment>
<keyword evidence="1" id="KW-0732">Signal</keyword>
<dbReference type="NCBIfam" id="NF038353">
    <property type="entry name" value="FxLYD_dom"/>
    <property type="match status" value="1"/>
</dbReference>
<evidence type="ECO:0000256" key="1">
    <source>
        <dbReference type="SAM" id="SignalP"/>
    </source>
</evidence>
<feature type="signal peptide" evidence="1">
    <location>
        <begin position="1"/>
        <end position="19"/>
    </location>
</feature>
<evidence type="ECO:0000313" key="2">
    <source>
        <dbReference type="EMBL" id="NEG54771.1"/>
    </source>
</evidence>
<feature type="chain" id="PRO_5038532848" description="DUF5105 domain-containing protein" evidence="1">
    <location>
        <begin position="20"/>
        <end position="268"/>
    </location>
</feature>
<dbReference type="InterPro" id="IPR047676">
    <property type="entry name" value="FxLYD_dom"/>
</dbReference>
<keyword evidence="3" id="KW-1185">Reference proteome</keyword>
<dbReference type="EMBL" id="WHZV01000001">
    <property type="protein sequence ID" value="NEG54771.1"/>
    <property type="molecule type" value="Genomic_DNA"/>
</dbReference>
<reference evidence="2 3" key="1">
    <citation type="submission" date="2019-10" db="EMBL/GenBank/DDBJ databases">
        <title>Bifidobacterium from non-human primates.</title>
        <authorList>
            <person name="Modesto M."/>
        </authorList>
    </citation>
    <scope>NUCLEOTIDE SEQUENCE [LARGE SCALE GENOMIC DNA]</scope>
    <source>
        <strain evidence="2 3">SMA15</strain>
    </source>
</reference>
<accession>A0A6L9SUE9</accession>
<proteinExistence type="predicted"/>